<evidence type="ECO:0000256" key="5">
    <source>
        <dbReference type="ARBA" id="ARBA00023237"/>
    </source>
</evidence>
<proteinExistence type="inferred from homology"/>
<dbReference type="SUPFAM" id="SSF48452">
    <property type="entry name" value="TPR-like"/>
    <property type="match status" value="1"/>
</dbReference>
<comment type="subcellular location">
    <subcellularLocation>
        <location evidence="1">Cell outer membrane</location>
    </subcellularLocation>
</comment>
<evidence type="ECO:0000313" key="8">
    <source>
        <dbReference type="EMBL" id="MVN20645.1"/>
    </source>
</evidence>
<feature type="domain" description="RagB/SusD" evidence="6">
    <location>
        <begin position="353"/>
        <end position="488"/>
    </location>
</feature>
<dbReference type="InterPro" id="IPR011990">
    <property type="entry name" value="TPR-like_helical_dom_sf"/>
</dbReference>
<keyword evidence="4" id="KW-0472">Membrane</keyword>
<dbReference type="Gene3D" id="2.20.20.130">
    <property type="match status" value="1"/>
</dbReference>
<keyword evidence="3" id="KW-0732">Signal</keyword>
<evidence type="ECO:0000259" key="6">
    <source>
        <dbReference type="Pfam" id="PF07980"/>
    </source>
</evidence>
<dbReference type="AlphaFoldDB" id="A0A7K1STM3"/>
<organism evidence="8 9">
    <name type="scientific">Mucilaginibacter arboris</name>
    <dbReference type="NCBI Taxonomy" id="2682090"/>
    <lineage>
        <taxon>Bacteria</taxon>
        <taxon>Pseudomonadati</taxon>
        <taxon>Bacteroidota</taxon>
        <taxon>Sphingobacteriia</taxon>
        <taxon>Sphingobacteriales</taxon>
        <taxon>Sphingobacteriaceae</taxon>
        <taxon>Mucilaginibacter</taxon>
    </lineage>
</organism>
<evidence type="ECO:0000256" key="4">
    <source>
        <dbReference type="ARBA" id="ARBA00023136"/>
    </source>
</evidence>
<name>A0A7K1STM3_9SPHI</name>
<comment type="similarity">
    <text evidence="2">Belongs to the SusD family.</text>
</comment>
<dbReference type="RefSeq" id="WP_157564326.1">
    <property type="nucleotide sequence ID" value="NZ_WPIK01000003.1"/>
</dbReference>
<evidence type="ECO:0000313" key="9">
    <source>
        <dbReference type="Proteomes" id="UP000462014"/>
    </source>
</evidence>
<evidence type="ECO:0000256" key="1">
    <source>
        <dbReference type="ARBA" id="ARBA00004442"/>
    </source>
</evidence>
<evidence type="ECO:0000259" key="7">
    <source>
        <dbReference type="Pfam" id="PF14322"/>
    </source>
</evidence>
<comment type="caution">
    <text evidence="8">The sequence shown here is derived from an EMBL/GenBank/DDBJ whole genome shotgun (WGS) entry which is preliminary data.</text>
</comment>
<keyword evidence="5" id="KW-0998">Cell outer membrane</keyword>
<dbReference type="Gene3D" id="1.25.40.900">
    <property type="match status" value="1"/>
</dbReference>
<gene>
    <name evidence="8" type="ORF">GO621_03740</name>
</gene>
<feature type="domain" description="SusD-like N-terminal" evidence="7">
    <location>
        <begin position="77"/>
        <end position="247"/>
    </location>
</feature>
<accession>A0A7K1STM3</accession>
<dbReference type="Gene3D" id="1.25.40.390">
    <property type="match status" value="1"/>
</dbReference>
<protein>
    <submittedName>
        <fullName evidence="8">RagB/SusD family nutrient uptake outer membrane protein</fullName>
    </submittedName>
</protein>
<keyword evidence="9" id="KW-1185">Reference proteome</keyword>
<evidence type="ECO:0000256" key="3">
    <source>
        <dbReference type="ARBA" id="ARBA00022729"/>
    </source>
</evidence>
<reference evidence="8 9" key="1">
    <citation type="submission" date="2019-12" db="EMBL/GenBank/DDBJ databases">
        <title>Mucilaginibacter sp. HMF7410 genome sequencing and assembly.</title>
        <authorList>
            <person name="Kang H."/>
            <person name="Cha I."/>
            <person name="Kim H."/>
            <person name="Joh K."/>
        </authorList>
    </citation>
    <scope>NUCLEOTIDE SEQUENCE [LARGE SCALE GENOMIC DNA]</scope>
    <source>
        <strain evidence="8 9">HMF7410</strain>
    </source>
</reference>
<dbReference type="Proteomes" id="UP000462014">
    <property type="component" value="Unassembled WGS sequence"/>
</dbReference>
<dbReference type="GO" id="GO:0009279">
    <property type="term" value="C:cell outer membrane"/>
    <property type="evidence" value="ECO:0007669"/>
    <property type="project" value="UniProtKB-SubCell"/>
</dbReference>
<dbReference type="Pfam" id="PF07980">
    <property type="entry name" value="SusD_RagB"/>
    <property type="match status" value="1"/>
</dbReference>
<dbReference type="InterPro" id="IPR033985">
    <property type="entry name" value="SusD-like_N"/>
</dbReference>
<evidence type="ECO:0000256" key="2">
    <source>
        <dbReference type="ARBA" id="ARBA00006275"/>
    </source>
</evidence>
<dbReference type="Pfam" id="PF14322">
    <property type="entry name" value="SusD-like_3"/>
    <property type="match status" value="1"/>
</dbReference>
<dbReference type="InterPro" id="IPR012944">
    <property type="entry name" value="SusD_RagB_dom"/>
</dbReference>
<sequence>MKKKYIKIYYIAFVSIALFSIPSCKKNINLIPTDNITSANAITSTSTVELAIVGAYAGLSNVNTTTSINAVSTTPGAAYDNSIYANAIMSDEVRSGLDNNSRNYGAEQKWQFDASNPGASDVTAAWINFYNVIDRVNRVLAVIDNIPGDQATKDRQKGELLALRAFCHFELLRNYAQAYDANALGIPIVLQSSVFGLPARNTFAEVISQVKKDLTSAKSLIPTTFSITDPTRIAKLAVSAMQARVALYEKNWTDAITYATEAINGAPLATRSQFPSIWTDVSIAEVIFEIKKSSNTYYIGVLFRDTNNDVFFSPSYKEIDLFDKVNDIRYNSYIKQDLTIAATKEQWLVNKYPGSGSNKYNNTKVFRTGEMYLIRAEAYEQSGDLVSSAADLNTLRASRITGYVAQTFASKDIAESAILTERMKELFCEGHRFFDLKRKGLPVVRDDRDLVVNPTIPKTLNPTDRNYDLPIPQAEVFANPNIKNNPGY</sequence>
<dbReference type="EMBL" id="WPIK01000003">
    <property type="protein sequence ID" value="MVN20645.1"/>
    <property type="molecule type" value="Genomic_DNA"/>
</dbReference>